<feature type="chain" id="PRO_5013333874" evidence="1">
    <location>
        <begin position="25"/>
        <end position="991"/>
    </location>
</feature>
<evidence type="ECO:0000256" key="1">
    <source>
        <dbReference type="SAM" id="SignalP"/>
    </source>
</evidence>
<keyword evidence="2" id="KW-0378">Hydrolase</keyword>
<dbReference type="AlphaFoldDB" id="A0A2D0N4Z3"/>
<name>A0A2D0N4Z3_FLAN2</name>
<keyword evidence="3" id="KW-1185">Reference proteome</keyword>
<organism evidence="2 3">
    <name type="scientific">Flavilitoribacter nigricans (strain ATCC 23147 / DSM 23189 / NBRC 102662 / NCIMB 1420 / SS-2)</name>
    <name type="common">Lewinella nigricans</name>
    <dbReference type="NCBI Taxonomy" id="1122177"/>
    <lineage>
        <taxon>Bacteria</taxon>
        <taxon>Pseudomonadati</taxon>
        <taxon>Bacteroidota</taxon>
        <taxon>Saprospiria</taxon>
        <taxon>Saprospirales</taxon>
        <taxon>Lewinellaceae</taxon>
        <taxon>Flavilitoribacter</taxon>
    </lineage>
</organism>
<dbReference type="EMBL" id="PDUD01000033">
    <property type="protein sequence ID" value="PHN03229.1"/>
    <property type="molecule type" value="Genomic_DNA"/>
</dbReference>
<evidence type="ECO:0000313" key="2">
    <source>
        <dbReference type="EMBL" id="PHN03229.1"/>
    </source>
</evidence>
<proteinExistence type="predicted"/>
<dbReference type="Proteomes" id="UP000223913">
    <property type="component" value="Unassembled WGS sequence"/>
</dbReference>
<reference evidence="2 3" key="1">
    <citation type="submission" date="2017-10" db="EMBL/GenBank/DDBJ databases">
        <title>The draft genome sequence of Lewinella nigricans NBRC 102662.</title>
        <authorList>
            <person name="Wang K."/>
        </authorList>
    </citation>
    <scope>NUCLEOTIDE SEQUENCE [LARGE SCALE GENOMIC DNA]</scope>
    <source>
        <strain evidence="2 3">NBRC 102662</strain>
    </source>
</reference>
<dbReference type="Pfam" id="PF17132">
    <property type="entry name" value="Glyco_hydro_106"/>
    <property type="match status" value="2"/>
</dbReference>
<feature type="signal peptide" evidence="1">
    <location>
        <begin position="1"/>
        <end position="24"/>
    </location>
</feature>
<dbReference type="NCBIfam" id="NF045579">
    <property type="entry name" value="rhamnoside_JR"/>
    <property type="match status" value="1"/>
</dbReference>
<protein>
    <submittedName>
        <fullName evidence="2">Glycoside hydrolase family 2 protein</fullName>
    </submittedName>
</protein>
<dbReference type="RefSeq" id="WP_099153357.1">
    <property type="nucleotide sequence ID" value="NZ_PDUD01000033.1"/>
</dbReference>
<dbReference type="OrthoDB" id="9761519at2"/>
<dbReference type="PROSITE" id="PS51257">
    <property type="entry name" value="PROKAR_LIPOPROTEIN"/>
    <property type="match status" value="1"/>
</dbReference>
<dbReference type="Gene3D" id="2.60.120.260">
    <property type="entry name" value="Galactose-binding domain-like"/>
    <property type="match status" value="1"/>
</dbReference>
<dbReference type="PANTHER" id="PTHR36848">
    <property type="entry name" value="DNA-BINDING PROTEIN (PUTATIVE SECRETED PROTEIN)-RELATED"/>
    <property type="match status" value="1"/>
</dbReference>
<dbReference type="SUPFAM" id="SSF49785">
    <property type="entry name" value="Galactose-binding domain-like"/>
    <property type="match status" value="1"/>
</dbReference>
<dbReference type="InterPro" id="IPR008979">
    <property type="entry name" value="Galactose-bd-like_sf"/>
</dbReference>
<gene>
    <name evidence="2" type="ORF">CRP01_27940</name>
</gene>
<comment type="caution">
    <text evidence="2">The sequence shown here is derived from an EMBL/GenBank/DDBJ whole genome shotgun (WGS) entry which is preliminary data.</text>
</comment>
<keyword evidence="1" id="KW-0732">Signal</keyword>
<accession>A0A2D0N4Z3</accession>
<evidence type="ECO:0000313" key="3">
    <source>
        <dbReference type="Proteomes" id="UP000223913"/>
    </source>
</evidence>
<dbReference type="InterPro" id="IPR053161">
    <property type="entry name" value="Ulvan_degrading_GH"/>
</dbReference>
<dbReference type="GO" id="GO:0016787">
    <property type="term" value="F:hydrolase activity"/>
    <property type="evidence" value="ECO:0007669"/>
    <property type="project" value="UniProtKB-KW"/>
</dbReference>
<sequence>MIPTKKYFLITAILVACLFTGWLACTTATELPEGTEPDWPEITQTAKPWTRWWWHGSAVNKTDLSRELEAYQQAGLGGVELTPIFGVIGREDEFLNYLSPEWMDMFNHSLQETQRLDMGMDMATGTGWPFGGPWVGADDAPKYVTHKTYTLSGGQRLREAITYTQEPVLRAVRNQLYQLYGILLKEGEKPTGSMENPVQINTDDRLRIEDLVEPVAANENLQALALDQVRFEKPLPLQSLMAYSKAGEIEDLTDRLDAQGQLDWTAPAGEWTLYAVFQGWHGKMVERAAPGGEGNTLDHFSEPAIRNYLSRFDSAFANQDIIGLRAFFNDSYEVDDARGNADWTPRFFEEFETRRDYDLRDHLPALFGDAPDEKEIVRVNMDFQETLSDLLLETFTQSWHDWAHDQQSIIRNQAHGSPSNILDLYAASDIPETEGAELLMIKFASSAAHVAGRQLVSSESATWLNEHFLSSLADIRRNLERYFLGGVNHVFYHGTTYSPEDEAWPGRLFYAAVHLNPRNSLWKDFGALNTYAARVQSFLQDGRPANDVLLYFPIYDRFAEQEPGAIEHFHGKEAGFTASNMRANAATMQENGFTYDYISDRQIRELENAGNTLTSGGLSYQTIVIPETEYMPLETFEKLTVLAENGATVIVHRQLPETVPGLGTLEEREQALADLKARLDFNTANGVETATLGAGLFLRGDNLEALLLAAGVQRENMTDEGLQFTRRSHADGHHYFIANWTQQPINSWVTLGVPAGSAYLFDAVSGAKGVAETRTNQNGDLEVRLQLGPDQSLILKSFSTEVGGKPYPYLTPNGNAQVLGGPWTITFAAGGPELPASTRIGALGPWTDQEGAAFRNFSGTAVYQTNFSRPESADGTNGWILDLGKVAVSARVTLNGEDLGTRIGPDYRIVVPAEKIRQENTLEVAVSNLMANRIAELDRQETLYKKFYNVNFPARLQENRSENGLFTAAGWEPLPSGLLGPVRLLPVTIAE</sequence>
<dbReference type="PANTHER" id="PTHR36848:SF2">
    <property type="entry name" value="SECRETED PROTEIN"/>
    <property type="match status" value="1"/>
</dbReference>